<feature type="domain" description="Protein kinase" evidence="1">
    <location>
        <begin position="1"/>
        <end position="99"/>
    </location>
</feature>
<dbReference type="EMBL" id="GGEC01056301">
    <property type="protein sequence ID" value="MBX36785.1"/>
    <property type="molecule type" value="Transcribed_RNA"/>
</dbReference>
<dbReference type="SUPFAM" id="SSF56112">
    <property type="entry name" value="Protein kinase-like (PK-like)"/>
    <property type="match status" value="1"/>
</dbReference>
<protein>
    <recommendedName>
        <fullName evidence="1">Protein kinase domain-containing protein</fullName>
    </recommendedName>
</protein>
<reference evidence="2" key="1">
    <citation type="submission" date="2018-02" db="EMBL/GenBank/DDBJ databases">
        <title>Rhizophora mucronata_Transcriptome.</title>
        <authorList>
            <person name="Meera S.P."/>
            <person name="Sreeshan A."/>
            <person name="Augustine A."/>
        </authorList>
    </citation>
    <scope>NUCLEOTIDE SEQUENCE</scope>
    <source>
        <tissue evidence="2">Leaf</tissue>
    </source>
</reference>
<dbReference type="Gene3D" id="1.10.510.10">
    <property type="entry name" value="Transferase(Phosphotransferase) domain 1"/>
    <property type="match status" value="1"/>
</dbReference>
<dbReference type="GO" id="GO:0004672">
    <property type="term" value="F:protein kinase activity"/>
    <property type="evidence" value="ECO:0007669"/>
    <property type="project" value="InterPro"/>
</dbReference>
<name>A0A2P2N2U9_RHIMU</name>
<sequence length="106" mass="12085">MTEKADVYSFGMVLVELVTGRRAIDVNRPRGQQCLSEWARPLLEKQAIHELIDPQLGNCYSEAQVHNMVQCASLCIQRDPHSRPRMSQVLRILEGDVIVNVTNQRI</sequence>
<dbReference type="GO" id="GO:0005524">
    <property type="term" value="F:ATP binding"/>
    <property type="evidence" value="ECO:0007669"/>
    <property type="project" value="InterPro"/>
</dbReference>
<dbReference type="AlphaFoldDB" id="A0A2P2N2U9"/>
<evidence type="ECO:0000259" key="1">
    <source>
        <dbReference type="PROSITE" id="PS50011"/>
    </source>
</evidence>
<dbReference type="PANTHER" id="PTHR47987:SF11">
    <property type="entry name" value="RECEPTOR-LIKE CYTOSOLIC SERINE_THREONINE-PROTEIN KINASE RBK1 ISOFORM X1"/>
    <property type="match status" value="1"/>
</dbReference>
<organism evidence="2">
    <name type="scientific">Rhizophora mucronata</name>
    <name type="common">Asiatic mangrove</name>
    <dbReference type="NCBI Taxonomy" id="61149"/>
    <lineage>
        <taxon>Eukaryota</taxon>
        <taxon>Viridiplantae</taxon>
        <taxon>Streptophyta</taxon>
        <taxon>Embryophyta</taxon>
        <taxon>Tracheophyta</taxon>
        <taxon>Spermatophyta</taxon>
        <taxon>Magnoliopsida</taxon>
        <taxon>eudicotyledons</taxon>
        <taxon>Gunneridae</taxon>
        <taxon>Pentapetalae</taxon>
        <taxon>rosids</taxon>
        <taxon>fabids</taxon>
        <taxon>Malpighiales</taxon>
        <taxon>Rhizophoraceae</taxon>
        <taxon>Rhizophora</taxon>
    </lineage>
</organism>
<dbReference type="PROSITE" id="PS50011">
    <property type="entry name" value="PROTEIN_KINASE_DOM"/>
    <property type="match status" value="1"/>
</dbReference>
<dbReference type="PANTHER" id="PTHR47987">
    <property type="entry name" value="OS08G0249100 PROTEIN"/>
    <property type="match status" value="1"/>
</dbReference>
<dbReference type="InterPro" id="IPR001245">
    <property type="entry name" value="Ser-Thr/Tyr_kinase_cat_dom"/>
</dbReference>
<dbReference type="InterPro" id="IPR000719">
    <property type="entry name" value="Prot_kinase_dom"/>
</dbReference>
<dbReference type="InterPro" id="IPR011009">
    <property type="entry name" value="Kinase-like_dom_sf"/>
</dbReference>
<proteinExistence type="predicted"/>
<accession>A0A2P2N2U9</accession>
<dbReference type="InterPro" id="IPR046958">
    <property type="entry name" value="RBK1/2/STUNTED"/>
</dbReference>
<evidence type="ECO:0000313" key="2">
    <source>
        <dbReference type="EMBL" id="MBX36785.1"/>
    </source>
</evidence>
<dbReference type="Pfam" id="PF07714">
    <property type="entry name" value="PK_Tyr_Ser-Thr"/>
    <property type="match status" value="1"/>
</dbReference>